<evidence type="ECO:0000256" key="4">
    <source>
        <dbReference type="ARBA" id="ARBA00022614"/>
    </source>
</evidence>
<keyword evidence="6" id="KW-0732">Signal</keyword>
<keyword evidence="3" id="KW-1003">Cell membrane</keyword>
<dbReference type="InterPro" id="IPR003591">
    <property type="entry name" value="Leu-rich_rpt_typical-subtyp"/>
</dbReference>
<evidence type="ECO:0000256" key="5">
    <source>
        <dbReference type="ARBA" id="ARBA00022692"/>
    </source>
</evidence>
<dbReference type="InterPro" id="IPR032675">
    <property type="entry name" value="LRR_dom_sf"/>
</dbReference>
<name>A0A4S4EYD8_CAMSN</name>
<dbReference type="PANTHER" id="PTHR48063">
    <property type="entry name" value="LRR RECEPTOR-LIKE KINASE"/>
    <property type="match status" value="1"/>
</dbReference>
<dbReference type="InterPro" id="IPR046956">
    <property type="entry name" value="RLP23-like"/>
</dbReference>
<protein>
    <recommendedName>
        <fullName evidence="13">Leucine-rich repeat-containing N-terminal plant-type domain-containing protein</fullName>
    </recommendedName>
</protein>
<evidence type="ECO:0000313" key="11">
    <source>
        <dbReference type="EMBL" id="THG22083.1"/>
    </source>
</evidence>
<keyword evidence="4" id="KW-0433">Leucine-rich repeat</keyword>
<evidence type="ECO:0000256" key="3">
    <source>
        <dbReference type="ARBA" id="ARBA00022475"/>
    </source>
</evidence>
<gene>
    <name evidence="11" type="ORF">TEA_027927</name>
</gene>
<dbReference type="PROSITE" id="PS51450">
    <property type="entry name" value="LRR"/>
    <property type="match status" value="1"/>
</dbReference>
<keyword evidence="7" id="KW-0677">Repeat</keyword>
<comment type="caution">
    <text evidence="11">The sequence shown here is derived from an EMBL/GenBank/DDBJ whole genome shotgun (WGS) entry which is preliminary data.</text>
</comment>
<keyword evidence="5" id="KW-0812">Transmembrane</keyword>
<dbReference type="FunFam" id="3.80.10.10:FF:000041">
    <property type="entry name" value="LRR receptor-like serine/threonine-protein kinase ERECTA"/>
    <property type="match status" value="1"/>
</dbReference>
<evidence type="ECO:0000256" key="9">
    <source>
        <dbReference type="ARBA" id="ARBA00023136"/>
    </source>
</evidence>
<organism evidence="11 12">
    <name type="scientific">Camellia sinensis var. sinensis</name>
    <name type="common">China tea</name>
    <dbReference type="NCBI Taxonomy" id="542762"/>
    <lineage>
        <taxon>Eukaryota</taxon>
        <taxon>Viridiplantae</taxon>
        <taxon>Streptophyta</taxon>
        <taxon>Embryophyta</taxon>
        <taxon>Tracheophyta</taxon>
        <taxon>Spermatophyta</taxon>
        <taxon>Magnoliopsida</taxon>
        <taxon>eudicotyledons</taxon>
        <taxon>Gunneridae</taxon>
        <taxon>Pentapetalae</taxon>
        <taxon>asterids</taxon>
        <taxon>Ericales</taxon>
        <taxon>Theaceae</taxon>
        <taxon>Camellia</taxon>
    </lineage>
</organism>
<sequence>MLASWQLGPQFPAWLQYQGQLETLDIANTGISHSITQWFWPKISNLFQLNLSRNQIHGEIPRKFEVVSAPVVDLSSNNFKGTLPFISSAVALLDLSNNSFEGSIYHTLCGLIREPNGLSILNLENNNLSGGIPNCLKTCPNMRVLNMENNNLMGTIPPSIGHLAFLESLHLRHDNLSGKLPQSIQHCTELVLIDLGGNELIGGIPTWIGNSFSKLMLLNLRSNKFQGGIPYELCGLSSLQILDLAHNNLSKLVPKCFNNFTAMAKRQNSGAIMSYSPPSSPGGGGVQENAFLVTKGREVEYSTTLKLVVSMDLSENNLSGEIP</sequence>
<evidence type="ECO:0000256" key="8">
    <source>
        <dbReference type="ARBA" id="ARBA00022989"/>
    </source>
</evidence>
<evidence type="ECO:0000256" key="10">
    <source>
        <dbReference type="ARBA" id="ARBA00023180"/>
    </source>
</evidence>
<proteinExistence type="inferred from homology"/>
<evidence type="ECO:0000256" key="7">
    <source>
        <dbReference type="ARBA" id="ARBA00022737"/>
    </source>
</evidence>
<dbReference type="STRING" id="542762.A0A4S4EYD8"/>
<evidence type="ECO:0000256" key="2">
    <source>
        <dbReference type="ARBA" id="ARBA00009592"/>
    </source>
</evidence>
<comment type="similarity">
    <text evidence="2">Belongs to the RLP family.</text>
</comment>
<dbReference type="SUPFAM" id="SSF52058">
    <property type="entry name" value="L domain-like"/>
    <property type="match status" value="1"/>
</dbReference>
<dbReference type="Proteomes" id="UP000306102">
    <property type="component" value="Unassembled WGS sequence"/>
</dbReference>
<evidence type="ECO:0000256" key="1">
    <source>
        <dbReference type="ARBA" id="ARBA00004251"/>
    </source>
</evidence>
<dbReference type="PRINTS" id="PR00019">
    <property type="entry name" value="LEURICHRPT"/>
</dbReference>
<dbReference type="AlphaFoldDB" id="A0A4S4EYD8"/>
<dbReference type="Pfam" id="PF00560">
    <property type="entry name" value="LRR_1"/>
    <property type="match status" value="7"/>
</dbReference>
<keyword evidence="12" id="KW-1185">Reference proteome</keyword>
<dbReference type="GO" id="GO:0006952">
    <property type="term" value="P:defense response"/>
    <property type="evidence" value="ECO:0007669"/>
    <property type="project" value="UniProtKB-ARBA"/>
</dbReference>
<evidence type="ECO:0000256" key="6">
    <source>
        <dbReference type="ARBA" id="ARBA00022729"/>
    </source>
</evidence>
<keyword evidence="8" id="KW-1133">Transmembrane helix</keyword>
<evidence type="ECO:0008006" key="13">
    <source>
        <dbReference type="Google" id="ProtNLM"/>
    </source>
</evidence>
<dbReference type="GO" id="GO:0005886">
    <property type="term" value="C:plasma membrane"/>
    <property type="evidence" value="ECO:0007669"/>
    <property type="project" value="UniProtKB-SubCell"/>
</dbReference>
<keyword evidence="9" id="KW-0472">Membrane</keyword>
<reference evidence="11 12" key="1">
    <citation type="journal article" date="2018" name="Proc. Natl. Acad. Sci. U.S.A.">
        <title>Draft genome sequence of Camellia sinensis var. sinensis provides insights into the evolution of the tea genome and tea quality.</title>
        <authorList>
            <person name="Wei C."/>
            <person name="Yang H."/>
            <person name="Wang S."/>
            <person name="Zhao J."/>
            <person name="Liu C."/>
            <person name="Gao L."/>
            <person name="Xia E."/>
            <person name="Lu Y."/>
            <person name="Tai Y."/>
            <person name="She G."/>
            <person name="Sun J."/>
            <person name="Cao H."/>
            <person name="Tong W."/>
            <person name="Gao Q."/>
            <person name="Li Y."/>
            <person name="Deng W."/>
            <person name="Jiang X."/>
            <person name="Wang W."/>
            <person name="Chen Q."/>
            <person name="Zhang S."/>
            <person name="Li H."/>
            <person name="Wu J."/>
            <person name="Wang P."/>
            <person name="Li P."/>
            <person name="Shi C."/>
            <person name="Zheng F."/>
            <person name="Jian J."/>
            <person name="Huang B."/>
            <person name="Shan D."/>
            <person name="Shi M."/>
            <person name="Fang C."/>
            <person name="Yue Y."/>
            <person name="Li F."/>
            <person name="Li D."/>
            <person name="Wei S."/>
            <person name="Han B."/>
            <person name="Jiang C."/>
            <person name="Yin Y."/>
            <person name="Xia T."/>
            <person name="Zhang Z."/>
            <person name="Bennetzen J.L."/>
            <person name="Zhao S."/>
            <person name="Wan X."/>
        </authorList>
    </citation>
    <scope>NUCLEOTIDE SEQUENCE [LARGE SCALE GENOMIC DNA]</scope>
    <source>
        <strain evidence="12">cv. Shuchazao</strain>
        <tissue evidence="11">Leaf</tissue>
    </source>
</reference>
<dbReference type="PANTHER" id="PTHR48063:SF98">
    <property type="entry name" value="LRR RECEPTOR-LIKE SERINE_THREONINE-PROTEIN KINASE FLS2"/>
    <property type="match status" value="1"/>
</dbReference>
<dbReference type="InterPro" id="IPR001611">
    <property type="entry name" value="Leu-rich_rpt"/>
</dbReference>
<dbReference type="Gene3D" id="3.80.10.10">
    <property type="entry name" value="Ribonuclease Inhibitor"/>
    <property type="match status" value="1"/>
</dbReference>
<keyword evidence="10" id="KW-0325">Glycoprotein</keyword>
<dbReference type="SMART" id="SM00369">
    <property type="entry name" value="LRR_TYP"/>
    <property type="match status" value="2"/>
</dbReference>
<comment type="subcellular location">
    <subcellularLocation>
        <location evidence="1">Cell membrane</location>
        <topology evidence="1">Single-pass type I membrane protein</topology>
    </subcellularLocation>
</comment>
<dbReference type="EMBL" id="SDRB02000972">
    <property type="protein sequence ID" value="THG22083.1"/>
    <property type="molecule type" value="Genomic_DNA"/>
</dbReference>
<accession>A0A4S4EYD8</accession>
<evidence type="ECO:0000313" key="12">
    <source>
        <dbReference type="Proteomes" id="UP000306102"/>
    </source>
</evidence>
<dbReference type="GO" id="GO:0051707">
    <property type="term" value="P:response to other organism"/>
    <property type="evidence" value="ECO:0007669"/>
    <property type="project" value="UniProtKB-ARBA"/>
</dbReference>